<sequence length="102" mass="11071">MKLSILFGIFLSHLLVAKIFGAATNTNNTCTLNGVTVQVGEEFLLTGVCQKLLCFENNNIGAVGCAEVAFPPHLNCTKTVDLSKPYPDCCPQFSCKKMSAYY</sequence>
<dbReference type="AlphaFoldDB" id="A0A1I8M6N6"/>
<comment type="subcellular location">
    <subcellularLocation>
        <location evidence="1">Secreted</location>
    </subcellularLocation>
</comment>
<dbReference type="Pfam" id="PF15430">
    <property type="entry name" value="SVWC"/>
    <property type="match status" value="1"/>
</dbReference>
<keyword evidence="2" id="KW-0964">Secreted</keyword>
<protein>
    <recommendedName>
        <fullName evidence="4">Single domain-containing protein</fullName>
    </recommendedName>
</protein>
<proteinExistence type="predicted"/>
<dbReference type="VEuPathDB" id="VectorBase:MDOA001780"/>
<dbReference type="SMART" id="SM01318">
    <property type="entry name" value="SVWC"/>
    <property type="match status" value="1"/>
</dbReference>
<name>A0A1I8M6N6_MUSDO</name>
<feature type="chain" id="PRO_5044559931" description="Single domain-containing protein" evidence="3">
    <location>
        <begin position="22"/>
        <end position="102"/>
    </location>
</feature>
<dbReference type="EnsemblMetazoa" id="MDOA001780-RA">
    <property type="protein sequence ID" value="MDOA001780-PA"/>
    <property type="gene ID" value="MDOA001780"/>
</dbReference>
<dbReference type="GO" id="GO:0005576">
    <property type="term" value="C:extracellular region"/>
    <property type="evidence" value="ECO:0007669"/>
    <property type="project" value="UniProtKB-SubCell"/>
</dbReference>
<gene>
    <name evidence="5" type="primary">101892939</name>
</gene>
<evidence type="ECO:0000256" key="2">
    <source>
        <dbReference type="ARBA" id="ARBA00022525"/>
    </source>
</evidence>
<organism evidence="5">
    <name type="scientific">Musca domestica</name>
    <name type="common">House fly</name>
    <dbReference type="NCBI Taxonomy" id="7370"/>
    <lineage>
        <taxon>Eukaryota</taxon>
        <taxon>Metazoa</taxon>
        <taxon>Ecdysozoa</taxon>
        <taxon>Arthropoda</taxon>
        <taxon>Hexapoda</taxon>
        <taxon>Insecta</taxon>
        <taxon>Pterygota</taxon>
        <taxon>Neoptera</taxon>
        <taxon>Endopterygota</taxon>
        <taxon>Diptera</taxon>
        <taxon>Brachycera</taxon>
        <taxon>Muscomorpha</taxon>
        <taxon>Muscoidea</taxon>
        <taxon>Muscidae</taxon>
        <taxon>Musca</taxon>
    </lineage>
</organism>
<dbReference type="VEuPathDB" id="VectorBase:MDOMA2_001763"/>
<accession>A0A1I8M6N6</accession>
<feature type="domain" description="Single" evidence="4">
    <location>
        <begin position="30"/>
        <end position="95"/>
    </location>
</feature>
<evidence type="ECO:0000256" key="3">
    <source>
        <dbReference type="SAM" id="SignalP"/>
    </source>
</evidence>
<feature type="signal peptide" evidence="3">
    <location>
        <begin position="1"/>
        <end position="21"/>
    </location>
</feature>
<keyword evidence="3" id="KW-0732">Signal</keyword>
<evidence type="ECO:0000259" key="4">
    <source>
        <dbReference type="SMART" id="SM01318"/>
    </source>
</evidence>
<reference evidence="5" key="1">
    <citation type="submission" date="2020-05" db="UniProtKB">
        <authorList>
            <consortium name="EnsemblMetazoa"/>
        </authorList>
    </citation>
    <scope>IDENTIFICATION</scope>
    <source>
        <strain evidence="5">Aabys</strain>
    </source>
</reference>
<dbReference type="InterPro" id="IPR029277">
    <property type="entry name" value="SVWC_dom"/>
</dbReference>
<evidence type="ECO:0000256" key="1">
    <source>
        <dbReference type="ARBA" id="ARBA00004613"/>
    </source>
</evidence>
<evidence type="ECO:0000313" key="5">
    <source>
        <dbReference type="EnsemblMetazoa" id="MDOA001780-PA"/>
    </source>
</evidence>